<gene>
    <name evidence="1" type="ORF">Bca52824_020272</name>
</gene>
<dbReference type="OrthoDB" id="1111795at2759"/>
<dbReference type="PANTHER" id="PTHR46236:SF30">
    <property type="entry name" value="MATH DOMAIN-CONTAINING PROTEIN"/>
    <property type="match status" value="1"/>
</dbReference>
<evidence type="ECO:0000313" key="1">
    <source>
        <dbReference type="EMBL" id="KAG2317150.1"/>
    </source>
</evidence>
<dbReference type="AlphaFoldDB" id="A0A8X7VU25"/>
<name>A0A8X7VU25_BRACI</name>
<comment type="caution">
    <text evidence="1">The sequence shown here is derived from an EMBL/GenBank/DDBJ whole genome shotgun (WGS) entry which is preliminary data.</text>
</comment>
<protein>
    <recommendedName>
        <fullName evidence="3">MATH domain-containing protein</fullName>
    </recommendedName>
</protein>
<dbReference type="Proteomes" id="UP000886595">
    <property type="component" value="Unassembled WGS sequence"/>
</dbReference>
<reference evidence="1 2" key="1">
    <citation type="submission" date="2020-02" db="EMBL/GenBank/DDBJ databases">
        <authorList>
            <person name="Ma Q."/>
            <person name="Huang Y."/>
            <person name="Song X."/>
            <person name="Pei D."/>
        </authorList>
    </citation>
    <scope>NUCLEOTIDE SEQUENCE [LARGE SCALE GENOMIC DNA]</scope>
    <source>
        <strain evidence="1">Sxm20200214</strain>
        <tissue evidence="1">Leaf</tissue>
    </source>
</reference>
<dbReference type="InterPro" id="IPR050804">
    <property type="entry name" value="MCC"/>
</dbReference>
<dbReference type="EMBL" id="JAAMPC010000004">
    <property type="protein sequence ID" value="KAG2317150.1"/>
    <property type="molecule type" value="Genomic_DNA"/>
</dbReference>
<accession>A0A8X7VU25</accession>
<proteinExistence type="predicted"/>
<dbReference type="PANTHER" id="PTHR46236">
    <property type="entry name" value="TRAF-LIKE SUPERFAMILY PROTEIN"/>
    <property type="match status" value="1"/>
</dbReference>
<sequence>MKMSRLFKKHPDIAVNFKPKNQLVKTTYMTILLHLIETLKKPPHSISETEVWIAGNELIELTEAGFKLDWLKTKLQKKKTVSDIIELNKKWNSEQV</sequence>
<organism evidence="1 2">
    <name type="scientific">Brassica carinata</name>
    <name type="common">Ethiopian mustard</name>
    <name type="synonym">Abyssinian cabbage</name>
    <dbReference type="NCBI Taxonomy" id="52824"/>
    <lineage>
        <taxon>Eukaryota</taxon>
        <taxon>Viridiplantae</taxon>
        <taxon>Streptophyta</taxon>
        <taxon>Embryophyta</taxon>
        <taxon>Tracheophyta</taxon>
        <taxon>Spermatophyta</taxon>
        <taxon>Magnoliopsida</taxon>
        <taxon>eudicotyledons</taxon>
        <taxon>Gunneridae</taxon>
        <taxon>Pentapetalae</taxon>
        <taxon>rosids</taxon>
        <taxon>malvids</taxon>
        <taxon>Brassicales</taxon>
        <taxon>Brassicaceae</taxon>
        <taxon>Brassiceae</taxon>
        <taxon>Brassica</taxon>
    </lineage>
</organism>
<evidence type="ECO:0008006" key="3">
    <source>
        <dbReference type="Google" id="ProtNLM"/>
    </source>
</evidence>
<evidence type="ECO:0000313" key="2">
    <source>
        <dbReference type="Proteomes" id="UP000886595"/>
    </source>
</evidence>
<keyword evidence="2" id="KW-1185">Reference proteome</keyword>